<dbReference type="InterPro" id="IPR023471">
    <property type="entry name" value="CtaG/Cox11_dom_sf"/>
</dbReference>
<dbReference type="NCBIfam" id="NF003465">
    <property type="entry name" value="PRK05089.1"/>
    <property type="match status" value="1"/>
</dbReference>
<evidence type="ECO:0000256" key="4">
    <source>
        <dbReference type="ARBA" id="ARBA00015384"/>
    </source>
</evidence>
<dbReference type="EMBL" id="CP053073">
    <property type="protein sequence ID" value="QJR13620.1"/>
    <property type="molecule type" value="Genomic_DNA"/>
</dbReference>
<comment type="similarity">
    <text evidence="3">Belongs to the COX11/CtaG family.</text>
</comment>
<sequence length="174" mass="19148">MMAPEITLQNRQLMGKLLVITVLMLGFGFAMVPMYRQICEALGITQSRTVGAVNTQVDTSRTVSVEMVASSAAGLSWKFEALDRTLKLHPGELATVRYRVENTLGRPVTANARMSTAPEIAGRYIVKQECFCFSSQTLAAGEVREMPVVFRVSPDAPKDMDTVSLSYTFFEVKG</sequence>
<name>A0A6M4H2C4_9PROT</name>
<evidence type="ECO:0000256" key="5">
    <source>
        <dbReference type="ARBA" id="ARBA00022692"/>
    </source>
</evidence>
<evidence type="ECO:0000256" key="7">
    <source>
        <dbReference type="ARBA" id="ARBA00022989"/>
    </source>
</evidence>
<proteinExistence type="inferred from homology"/>
<dbReference type="RefSeq" id="WP_246212077.1">
    <property type="nucleotide sequence ID" value="NZ_CP053073.1"/>
</dbReference>
<evidence type="ECO:0000256" key="10">
    <source>
        <dbReference type="SAM" id="Phobius"/>
    </source>
</evidence>
<organism evidence="11 12">
    <name type="scientific">Usitatibacter palustris</name>
    <dbReference type="NCBI Taxonomy" id="2732487"/>
    <lineage>
        <taxon>Bacteria</taxon>
        <taxon>Pseudomonadati</taxon>
        <taxon>Pseudomonadota</taxon>
        <taxon>Betaproteobacteria</taxon>
        <taxon>Nitrosomonadales</taxon>
        <taxon>Usitatibacteraceae</taxon>
        <taxon>Usitatibacter</taxon>
    </lineage>
</organism>
<keyword evidence="6" id="KW-0735">Signal-anchor</keyword>
<evidence type="ECO:0000313" key="11">
    <source>
        <dbReference type="EMBL" id="QJR13620.1"/>
    </source>
</evidence>
<keyword evidence="12" id="KW-1185">Reference proteome</keyword>
<feature type="transmembrane region" description="Helical" evidence="10">
    <location>
        <begin position="17"/>
        <end position="35"/>
    </location>
</feature>
<dbReference type="Proteomes" id="UP000503096">
    <property type="component" value="Chromosome"/>
</dbReference>
<evidence type="ECO:0000256" key="2">
    <source>
        <dbReference type="ARBA" id="ARBA00004382"/>
    </source>
</evidence>
<keyword evidence="7 10" id="KW-1133">Transmembrane helix</keyword>
<dbReference type="Gene3D" id="2.60.370.10">
    <property type="entry name" value="Ctag/Cox11"/>
    <property type="match status" value="1"/>
</dbReference>
<evidence type="ECO:0000256" key="8">
    <source>
        <dbReference type="ARBA" id="ARBA00023008"/>
    </source>
</evidence>
<dbReference type="KEGG" id="upl:DSM104440_00404"/>
<comment type="function">
    <text evidence="1">Exerts its effect at some terminal stage of cytochrome c oxidase synthesis, probably by being involved in the insertion of the copper B into subunit I.</text>
</comment>
<dbReference type="GO" id="GO:0005886">
    <property type="term" value="C:plasma membrane"/>
    <property type="evidence" value="ECO:0007669"/>
    <property type="project" value="UniProtKB-SubCell"/>
</dbReference>
<dbReference type="SUPFAM" id="SSF110111">
    <property type="entry name" value="Ctag/Cox11"/>
    <property type="match status" value="1"/>
</dbReference>
<evidence type="ECO:0000256" key="1">
    <source>
        <dbReference type="ARBA" id="ARBA00004007"/>
    </source>
</evidence>
<evidence type="ECO:0000256" key="3">
    <source>
        <dbReference type="ARBA" id="ARBA00009620"/>
    </source>
</evidence>
<comment type="subcellular location">
    <subcellularLocation>
        <location evidence="2">Cell inner membrane</location>
        <topology evidence="2">Single-pass type II membrane protein</topology>
        <orientation evidence="2">Periplasmic side</orientation>
    </subcellularLocation>
</comment>
<evidence type="ECO:0000256" key="6">
    <source>
        <dbReference type="ARBA" id="ARBA00022968"/>
    </source>
</evidence>
<dbReference type="AlphaFoldDB" id="A0A6M4H2C4"/>
<dbReference type="InParanoid" id="A0A6M4H2C4"/>
<evidence type="ECO:0000313" key="12">
    <source>
        <dbReference type="Proteomes" id="UP000503096"/>
    </source>
</evidence>
<accession>A0A6M4H2C4</accession>
<reference evidence="11 12" key="1">
    <citation type="submission" date="2020-04" db="EMBL/GenBank/DDBJ databases">
        <title>Usitatibacter rugosus gen. nov., sp. nov. and Usitatibacter palustris sp. nov., novel members of Usitatibacteraceae fam. nov. within the order Nitrosomonadales isolated from soil.</title>
        <authorList>
            <person name="Huber K.J."/>
            <person name="Neumann-Schaal M."/>
            <person name="Geppert A."/>
            <person name="Luckner M."/>
            <person name="Wanner G."/>
            <person name="Overmann J."/>
        </authorList>
    </citation>
    <scope>NUCLEOTIDE SEQUENCE [LARGE SCALE GENOMIC DNA]</scope>
    <source>
        <strain evidence="11 12">Swamp67</strain>
    </source>
</reference>
<dbReference type="PANTHER" id="PTHR21320:SF3">
    <property type="entry name" value="CYTOCHROME C OXIDASE ASSEMBLY PROTEIN COX11, MITOCHONDRIAL-RELATED"/>
    <property type="match status" value="1"/>
</dbReference>
<keyword evidence="9 10" id="KW-0472">Membrane</keyword>
<dbReference type="PIRSF" id="PIRSF005413">
    <property type="entry name" value="COX11"/>
    <property type="match status" value="1"/>
</dbReference>
<protein>
    <recommendedName>
        <fullName evidence="4">Cytochrome c oxidase assembly protein CtaG</fullName>
    </recommendedName>
</protein>
<keyword evidence="5 10" id="KW-0812">Transmembrane</keyword>
<evidence type="ECO:0000256" key="9">
    <source>
        <dbReference type="ARBA" id="ARBA00023136"/>
    </source>
</evidence>
<dbReference type="Pfam" id="PF04442">
    <property type="entry name" value="CtaG_Cox11"/>
    <property type="match status" value="1"/>
</dbReference>
<dbReference type="PANTHER" id="PTHR21320">
    <property type="entry name" value="CYTOCHROME C OXIDASE ASSEMBLY PROTEIN COX11-RELATED"/>
    <property type="match status" value="1"/>
</dbReference>
<dbReference type="GO" id="GO:0005507">
    <property type="term" value="F:copper ion binding"/>
    <property type="evidence" value="ECO:0007669"/>
    <property type="project" value="InterPro"/>
</dbReference>
<gene>
    <name evidence="11" type="primary">ctaG</name>
    <name evidence="11" type="ORF">DSM104440_00404</name>
</gene>
<keyword evidence="8" id="KW-0186">Copper</keyword>
<dbReference type="InterPro" id="IPR007533">
    <property type="entry name" value="Cyt_c_oxidase_assmbl_CtaG"/>
</dbReference>